<evidence type="ECO:0000256" key="9">
    <source>
        <dbReference type="ARBA" id="ARBA00023136"/>
    </source>
</evidence>
<keyword evidence="10" id="KW-1015">Disulfide bond</keyword>
<evidence type="ECO:0000256" key="13">
    <source>
        <dbReference type="ARBA" id="ARBA00023224"/>
    </source>
</evidence>
<feature type="transmembrane region" description="Helical" evidence="14">
    <location>
        <begin position="93"/>
        <end position="123"/>
    </location>
</feature>
<dbReference type="Ensembl" id="ENSMMDT00005048912.1">
    <property type="protein sequence ID" value="ENSMMDP00005047964.1"/>
    <property type="gene ID" value="ENSMMDG00005021783.1"/>
</dbReference>
<protein>
    <submittedName>
        <fullName evidence="16">Opsin 7, group member a</fullName>
    </submittedName>
</protein>
<sequence length="453" mass="50890">MGLFDDDIAFHSNIPVAVDITVAVVYSIFGVCSLFGNSTLLYVSYKKRHLLKPAEFFIINLAISDMGLTLSLYPMAITSSFYHRWLYGKTVCYIYAFCGMLFGICSLTTLTLLSMVCFVKVCYPLYGNRFNSVHGRLLIACAWAYALLFACSPLAHWGEYGPEPYGTACCIDWRLSNQHTKARSYTMALFIFCYILPCCVIVASYTSILVTVRASRKTMEQHASRQTHMSNIQTIIVKLSVAVCIGFFAAWSPYAVVSMWAAFGHIENIPPLAFAMPAMFAKSSTIYNPVIYLMLRPNFRKVMYRDLGTLRRAFLKGCRCSQGPSKCRSKPVIRVNLWTIRRQTSQPCSNKSSAQPPMVASKCDDGCENCKDAFECFRHYPRGCHLTNPANIGDTTKDQATPVPELQTNKQKTQSICNKKSLRATMRGKRTSEIDNLQINLEMVPGHAKVAWP</sequence>
<dbReference type="PROSITE" id="PS00238">
    <property type="entry name" value="OPSIN"/>
    <property type="match status" value="1"/>
</dbReference>
<dbReference type="InterPro" id="IPR017452">
    <property type="entry name" value="GPCR_Rhodpsn_7TM"/>
</dbReference>
<evidence type="ECO:0000259" key="15">
    <source>
        <dbReference type="PROSITE" id="PS50262"/>
    </source>
</evidence>
<dbReference type="SUPFAM" id="SSF81321">
    <property type="entry name" value="Family A G protein-coupled receptor-like"/>
    <property type="match status" value="1"/>
</dbReference>
<keyword evidence="8" id="KW-0297">G-protein coupled receptor</keyword>
<evidence type="ECO:0000256" key="14">
    <source>
        <dbReference type="SAM" id="Phobius"/>
    </source>
</evidence>
<feature type="transmembrane region" description="Helical" evidence="14">
    <location>
        <begin position="235"/>
        <end position="254"/>
    </location>
</feature>
<dbReference type="InterPro" id="IPR050125">
    <property type="entry name" value="GPCR_opsins"/>
</dbReference>
<evidence type="ECO:0000256" key="10">
    <source>
        <dbReference type="ARBA" id="ARBA00023157"/>
    </source>
</evidence>
<dbReference type="Pfam" id="PF00001">
    <property type="entry name" value="7tm_1"/>
    <property type="match status" value="1"/>
</dbReference>
<accession>A0A668AJ07</accession>
<keyword evidence="9 14" id="KW-0472">Membrane</keyword>
<feature type="domain" description="G-protein coupled receptors family 1 profile" evidence="15">
    <location>
        <begin position="36"/>
        <end position="292"/>
    </location>
</feature>
<keyword evidence="4 14" id="KW-0812">Transmembrane</keyword>
<comment type="subcellular location">
    <subcellularLocation>
        <location evidence="1">Membrane</location>
        <topology evidence="1">Multi-pass membrane protein</topology>
    </subcellularLocation>
</comment>
<dbReference type="InterPro" id="IPR000276">
    <property type="entry name" value="GPCR_Rhodpsn"/>
</dbReference>
<feature type="transmembrane region" description="Helical" evidence="14">
    <location>
        <begin position="20"/>
        <end position="43"/>
    </location>
</feature>
<keyword evidence="13" id="KW-0807">Transducer</keyword>
<gene>
    <name evidence="16" type="primary">opn7a</name>
</gene>
<evidence type="ECO:0000256" key="6">
    <source>
        <dbReference type="ARBA" id="ARBA00022989"/>
    </source>
</evidence>
<keyword evidence="7" id="KW-0157">Chromophore</keyword>
<evidence type="ECO:0000313" key="16">
    <source>
        <dbReference type="Ensembl" id="ENSMMDP00005047964.1"/>
    </source>
</evidence>
<evidence type="ECO:0000256" key="5">
    <source>
        <dbReference type="ARBA" id="ARBA00022925"/>
    </source>
</evidence>
<dbReference type="GO" id="GO:0007602">
    <property type="term" value="P:phototransduction"/>
    <property type="evidence" value="ECO:0007669"/>
    <property type="project" value="UniProtKB-KW"/>
</dbReference>
<dbReference type="PROSITE" id="PS50262">
    <property type="entry name" value="G_PROTEIN_RECEP_F1_2"/>
    <property type="match status" value="1"/>
</dbReference>
<dbReference type="PRINTS" id="PR00237">
    <property type="entry name" value="GPCRRHODOPSN"/>
</dbReference>
<keyword evidence="11" id="KW-0675">Receptor</keyword>
<dbReference type="PRINTS" id="PR01244">
    <property type="entry name" value="PEROPSIN"/>
</dbReference>
<dbReference type="GO" id="GO:0016020">
    <property type="term" value="C:membrane"/>
    <property type="evidence" value="ECO:0007669"/>
    <property type="project" value="UniProtKB-SubCell"/>
</dbReference>
<dbReference type="FunCoup" id="A0A668AJ07">
    <property type="interactions" value="4"/>
</dbReference>
<dbReference type="GeneTree" id="ENSGT01120000271854"/>
<evidence type="ECO:0000256" key="3">
    <source>
        <dbReference type="ARBA" id="ARBA00022606"/>
    </source>
</evidence>
<organism evidence="16 17">
    <name type="scientific">Myripristis murdjan</name>
    <name type="common">pinecone soldierfish</name>
    <dbReference type="NCBI Taxonomy" id="586833"/>
    <lineage>
        <taxon>Eukaryota</taxon>
        <taxon>Metazoa</taxon>
        <taxon>Chordata</taxon>
        <taxon>Craniata</taxon>
        <taxon>Vertebrata</taxon>
        <taxon>Euteleostomi</taxon>
        <taxon>Actinopterygii</taxon>
        <taxon>Neopterygii</taxon>
        <taxon>Teleostei</taxon>
        <taxon>Neoteleostei</taxon>
        <taxon>Acanthomorphata</taxon>
        <taxon>Holocentriformes</taxon>
        <taxon>Holocentridae</taxon>
        <taxon>Myripristis</taxon>
    </lineage>
</organism>
<dbReference type="GO" id="GO:0009881">
    <property type="term" value="F:photoreceptor activity"/>
    <property type="evidence" value="ECO:0007669"/>
    <property type="project" value="UniProtKB-KW"/>
</dbReference>
<keyword evidence="6 14" id="KW-1133">Transmembrane helix</keyword>
<evidence type="ECO:0000256" key="12">
    <source>
        <dbReference type="ARBA" id="ARBA00023180"/>
    </source>
</evidence>
<feature type="transmembrane region" description="Helical" evidence="14">
    <location>
        <begin position="187"/>
        <end position="214"/>
    </location>
</feature>
<reference evidence="16" key="2">
    <citation type="submission" date="2025-08" db="UniProtKB">
        <authorList>
            <consortium name="Ensembl"/>
        </authorList>
    </citation>
    <scope>IDENTIFICATION</scope>
</reference>
<evidence type="ECO:0000256" key="8">
    <source>
        <dbReference type="ARBA" id="ARBA00023040"/>
    </source>
</evidence>
<dbReference type="CDD" id="cd15074">
    <property type="entry name" value="7tmA_Opsin5_neuropsin"/>
    <property type="match status" value="1"/>
</dbReference>
<evidence type="ECO:0000256" key="2">
    <source>
        <dbReference type="ARBA" id="ARBA00022543"/>
    </source>
</evidence>
<dbReference type="GO" id="GO:0004930">
    <property type="term" value="F:G protein-coupled receptor activity"/>
    <property type="evidence" value="ECO:0007669"/>
    <property type="project" value="UniProtKB-KW"/>
</dbReference>
<dbReference type="OrthoDB" id="2101615at2759"/>
<evidence type="ECO:0000256" key="1">
    <source>
        <dbReference type="ARBA" id="ARBA00004141"/>
    </source>
</evidence>
<evidence type="ECO:0000256" key="7">
    <source>
        <dbReference type="ARBA" id="ARBA00022991"/>
    </source>
</evidence>
<evidence type="ECO:0000256" key="11">
    <source>
        <dbReference type="ARBA" id="ARBA00023170"/>
    </source>
</evidence>
<evidence type="ECO:0000313" key="17">
    <source>
        <dbReference type="Proteomes" id="UP000472263"/>
    </source>
</evidence>
<name>A0A668AJ07_9TELE</name>
<keyword evidence="3" id="KW-0716">Sensory transduction</keyword>
<dbReference type="AlphaFoldDB" id="A0A668AJ07"/>
<dbReference type="FunFam" id="1.20.1070.10:FF:000219">
    <property type="entry name" value="Opsin 5-like 2"/>
    <property type="match status" value="1"/>
</dbReference>
<keyword evidence="17" id="KW-1185">Reference proteome</keyword>
<dbReference type="InterPro" id="IPR002962">
    <property type="entry name" value="Peropsin"/>
</dbReference>
<dbReference type="GO" id="GO:0007601">
    <property type="term" value="P:visual perception"/>
    <property type="evidence" value="ECO:0007669"/>
    <property type="project" value="InterPro"/>
</dbReference>
<dbReference type="PANTHER" id="PTHR24240">
    <property type="entry name" value="OPSIN"/>
    <property type="match status" value="1"/>
</dbReference>
<feature type="transmembrane region" description="Helical" evidence="14">
    <location>
        <begin position="55"/>
        <end position="73"/>
    </location>
</feature>
<evidence type="ECO:0000256" key="4">
    <source>
        <dbReference type="ARBA" id="ARBA00022692"/>
    </source>
</evidence>
<feature type="transmembrane region" description="Helical" evidence="14">
    <location>
        <begin position="135"/>
        <end position="155"/>
    </location>
</feature>
<feature type="transmembrane region" description="Helical" evidence="14">
    <location>
        <begin position="274"/>
        <end position="295"/>
    </location>
</feature>
<dbReference type="Gene3D" id="1.20.1070.10">
    <property type="entry name" value="Rhodopsin 7-helix transmembrane proteins"/>
    <property type="match status" value="1"/>
</dbReference>
<keyword evidence="2" id="KW-0600">Photoreceptor protein</keyword>
<dbReference type="InterPro" id="IPR027430">
    <property type="entry name" value="Retinal_BS"/>
</dbReference>
<dbReference type="InParanoid" id="A0A668AJ07"/>
<dbReference type="Proteomes" id="UP000472263">
    <property type="component" value="Chromosome 17"/>
</dbReference>
<reference evidence="16" key="3">
    <citation type="submission" date="2025-09" db="UniProtKB">
        <authorList>
            <consortium name="Ensembl"/>
        </authorList>
    </citation>
    <scope>IDENTIFICATION</scope>
</reference>
<reference evidence="16" key="1">
    <citation type="submission" date="2019-06" db="EMBL/GenBank/DDBJ databases">
        <authorList>
            <consortium name="Wellcome Sanger Institute Data Sharing"/>
        </authorList>
    </citation>
    <scope>NUCLEOTIDE SEQUENCE [LARGE SCALE GENOMIC DNA]</scope>
</reference>
<keyword evidence="5" id="KW-0681">Retinal protein</keyword>
<keyword evidence="12" id="KW-0325">Glycoprotein</keyword>
<proteinExistence type="predicted"/>